<evidence type="ECO:0000256" key="5">
    <source>
        <dbReference type="ARBA" id="ARBA00022695"/>
    </source>
</evidence>
<dbReference type="InterPro" id="IPR020046">
    <property type="entry name" value="5-3_exonucl_a-hlix_arch_N"/>
</dbReference>
<evidence type="ECO:0000256" key="7">
    <source>
        <dbReference type="ARBA" id="ARBA00022722"/>
    </source>
</evidence>
<dbReference type="Pfam" id="PF00476">
    <property type="entry name" value="DNA_pol_A"/>
    <property type="match status" value="1"/>
</dbReference>
<keyword evidence="9 17" id="KW-0378">Hydrolase</keyword>
<dbReference type="CDD" id="cd09898">
    <property type="entry name" value="H3TH_53EXO"/>
    <property type="match status" value="1"/>
</dbReference>
<accession>A0A9W5RDL9</accession>
<dbReference type="CDD" id="cd09859">
    <property type="entry name" value="PIN_53EXO"/>
    <property type="match status" value="1"/>
</dbReference>
<dbReference type="InterPro" id="IPR002298">
    <property type="entry name" value="DNA_polymerase_A"/>
</dbReference>
<dbReference type="SUPFAM" id="SSF47807">
    <property type="entry name" value="5' to 3' exonuclease, C-terminal subdomain"/>
    <property type="match status" value="1"/>
</dbReference>
<dbReference type="CDD" id="cd08637">
    <property type="entry name" value="DNA_pol_A_pol_I_C"/>
    <property type="match status" value="1"/>
</dbReference>
<dbReference type="InterPro" id="IPR036279">
    <property type="entry name" value="5-3_exonuclease_C_sf"/>
</dbReference>
<evidence type="ECO:0000313" key="20">
    <source>
        <dbReference type="EMBL" id="EPD30524.1"/>
    </source>
</evidence>
<dbReference type="RefSeq" id="WP_016443636.1">
    <property type="nucleotide sequence ID" value="NZ_KE150266.1"/>
</dbReference>
<dbReference type="PANTHER" id="PTHR10133:SF27">
    <property type="entry name" value="DNA POLYMERASE NU"/>
    <property type="match status" value="1"/>
</dbReference>
<comment type="function">
    <text evidence="17">In addition to polymerase activity, this DNA polymerase exhibits 5'-3' exonuclease activity.</text>
</comment>
<dbReference type="InterPro" id="IPR043502">
    <property type="entry name" value="DNA/RNA_pol_sf"/>
</dbReference>
<evidence type="ECO:0000256" key="8">
    <source>
        <dbReference type="ARBA" id="ARBA00022763"/>
    </source>
</evidence>
<dbReference type="InterPro" id="IPR018320">
    <property type="entry name" value="DNA_polymerase_1"/>
</dbReference>
<evidence type="ECO:0000256" key="14">
    <source>
        <dbReference type="ARBA" id="ARBA00049244"/>
    </source>
</evidence>
<dbReference type="InterPro" id="IPR002421">
    <property type="entry name" value="5-3_exonuclease"/>
</dbReference>
<keyword evidence="5 17" id="KW-0548">Nucleotidyltransferase</keyword>
<evidence type="ECO:0000256" key="4">
    <source>
        <dbReference type="ARBA" id="ARBA00022679"/>
    </source>
</evidence>
<feature type="domain" description="5'-3' exonuclease" evidence="18">
    <location>
        <begin position="4"/>
        <end position="264"/>
    </location>
</feature>
<gene>
    <name evidence="17" type="primary">polA</name>
    <name evidence="20" type="ORF">HMPREF9238_00268</name>
</gene>
<dbReference type="EC" id="2.7.7.7" evidence="2 16"/>
<dbReference type="FunFam" id="1.10.150.20:FF:000003">
    <property type="entry name" value="DNA polymerase I"/>
    <property type="match status" value="1"/>
</dbReference>
<dbReference type="InterPro" id="IPR036397">
    <property type="entry name" value="RNaseH_sf"/>
</dbReference>
<evidence type="ECO:0000256" key="16">
    <source>
        <dbReference type="NCBIfam" id="TIGR00593"/>
    </source>
</evidence>
<evidence type="ECO:0000256" key="9">
    <source>
        <dbReference type="ARBA" id="ARBA00022801"/>
    </source>
</evidence>
<feature type="domain" description="DNA-directed DNA polymerase family A palm" evidence="19">
    <location>
        <begin position="637"/>
        <end position="844"/>
    </location>
</feature>
<dbReference type="Gene3D" id="1.20.1060.10">
    <property type="entry name" value="Taq DNA Polymerase, Chain T, domain 4"/>
    <property type="match status" value="1"/>
</dbReference>
<sequence length="881" mass="97534">MSEKRLLVLDGHSMAFRAFYALPVESFMTSTGQHTNAVYGFVSMLVKMLADYEPTHVLAAFDAAEKSFRSDEYPEYKAGRAKTPEEFKSQVPLIQEVLKKLDIPVVVKEGVEADDVLATVSSMAQEAGMETLLASGDRDTFQLVTDSTFVIYPGRSMSDLRLMDPPAVTDRYGVVPAQYPEIAALVGESADNLPGVPGVGDKTAAQWLQKFGGLDELLENAEKVGGKRGEALREHLEDVRRNRRLNALLRDVELDVSLDDLERKPFDRNGIEELFDTLEFATLRSRVFAVDVADEVAAPAEPVSEATEVETVTYPQVGIDKWAQSIADDDLLAVLPSLAGSDIEVVVLYAPGKALVVDPVELDEAGAAELQALFDRTRIVTHEAKKWRHLFAQRGIDFGNVWLEAELAAYLLRPDQRGYELTALARRYLERTVADAESDGQLSLLSDHAQKVQLAQALFDLEQPMRAELQKQDAWELFQQMELPVQNVLWKMERVGIGADMDSLRAMSDELGGMVNRAAEAAYEVIGHEVNLSSPKQLQTVLFDELDMPKTKKTKTGYTTNADALEKLFLQTEHPFLAHLLEHRDKIKLHQTVDGLIGSVRSDGRIHTTFEQTKAATGRLSSTQPNLQNIPARTEEGLRIREAFVPGDGFDALLTADYSQIEMRIMAHMSEDVALIEAFNSGEDLHKTMASMVFHVPVEEVDSNLRSRIKATSYGLAYGLSSYGLSQQLGISVGEASELRDKYFERFGGVQDFLASVVANARKVGYTTTLFGRRRYLPDLNSTNRQRREMAQRAALNAPIQGSAADIIKVAMIHLDSALAESGLSSRVLLQVHDELVLEIKNSEKDEIQKLVKHAMSNAVALDVPLDVSMGIGDNWRSAGH</sequence>
<dbReference type="Proteomes" id="UP000014387">
    <property type="component" value="Unassembled WGS sequence"/>
</dbReference>
<dbReference type="InterPro" id="IPR029060">
    <property type="entry name" value="PIN-like_dom_sf"/>
</dbReference>
<name>A0A9W5RDL9_9ACTO</name>
<evidence type="ECO:0000256" key="12">
    <source>
        <dbReference type="ARBA" id="ARBA00023125"/>
    </source>
</evidence>
<evidence type="ECO:0000256" key="13">
    <source>
        <dbReference type="ARBA" id="ARBA00023204"/>
    </source>
</evidence>
<dbReference type="GO" id="GO:0006261">
    <property type="term" value="P:DNA-templated DNA replication"/>
    <property type="evidence" value="ECO:0007669"/>
    <property type="project" value="UniProtKB-UniRule"/>
</dbReference>
<dbReference type="Gene3D" id="3.30.70.370">
    <property type="match status" value="1"/>
</dbReference>
<dbReference type="Pfam" id="PF02739">
    <property type="entry name" value="5_3_exonuc_N"/>
    <property type="match status" value="1"/>
</dbReference>
<dbReference type="NCBIfam" id="NF004397">
    <property type="entry name" value="PRK05755.1"/>
    <property type="match status" value="1"/>
</dbReference>
<keyword evidence="21" id="KW-1185">Reference proteome</keyword>
<dbReference type="SUPFAM" id="SSF88723">
    <property type="entry name" value="PIN domain-like"/>
    <property type="match status" value="1"/>
</dbReference>
<dbReference type="PRINTS" id="PR00868">
    <property type="entry name" value="DNAPOLI"/>
</dbReference>
<comment type="caution">
    <text evidence="20">The sequence shown here is derived from an EMBL/GenBank/DDBJ whole genome shotgun (WGS) entry which is preliminary data.</text>
</comment>
<dbReference type="SUPFAM" id="SSF56672">
    <property type="entry name" value="DNA/RNA polymerases"/>
    <property type="match status" value="1"/>
</dbReference>
<evidence type="ECO:0000256" key="10">
    <source>
        <dbReference type="ARBA" id="ARBA00022839"/>
    </source>
</evidence>
<dbReference type="Gene3D" id="3.40.50.1010">
    <property type="entry name" value="5'-nuclease"/>
    <property type="match status" value="1"/>
</dbReference>
<keyword evidence="8 17" id="KW-0227">DNA damage</keyword>
<dbReference type="PANTHER" id="PTHR10133">
    <property type="entry name" value="DNA POLYMERASE I"/>
    <property type="match status" value="1"/>
</dbReference>
<dbReference type="SMART" id="SM00475">
    <property type="entry name" value="53EXOc"/>
    <property type="match status" value="1"/>
</dbReference>
<dbReference type="Gene3D" id="3.30.420.10">
    <property type="entry name" value="Ribonuclease H-like superfamily/Ribonuclease H"/>
    <property type="match status" value="1"/>
</dbReference>
<protein>
    <recommendedName>
        <fullName evidence="3 16">DNA polymerase I</fullName>
        <ecNumber evidence="2 16">2.7.7.7</ecNumber>
    </recommendedName>
</protein>
<evidence type="ECO:0000259" key="19">
    <source>
        <dbReference type="SMART" id="SM00482"/>
    </source>
</evidence>
<dbReference type="InterPro" id="IPR008918">
    <property type="entry name" value="HhH2"/>
</dbReference>
<evidence type="ECO:0000256" key="6">
    <source>
        <dbReference type="ARBA" id="ARBA00022705"/>
    </source>
</evidence>
<dbReference type="InterPro" id="IPR012337">
    <property type="entry name" value="RNaseH-like_sf"/>
</dbReference>
<keyword evidence="10 17" id="KW-0269">Exonuclease</keyword>
<dbReference type="OrthoDB" id="9806424at2"/>
<dbReference type="GO" id="GO:0006302">
    <property type="term" value="P:double-strand break repair"/>
    <property type="evidence" value="ECO:0007669"/>
    <property type="project" value="TreeGrafter"/>
</dbReference>
<dbReference type="InterPro" id="IPR001098">
    <property type="entry name" value="DNA-dir_DNA_pol_A_palm_dom"/>
</dbReference>
<dbReference type="CDD" id="cd06140">
    <property type="entry name" value="DNA_polA_I_Bacillus_like_exo"/>
    <property type="match status" value="1"/>
</dbReference>
<keyword evidence="13 17" id="KW-0234">DNA repair</keyword>
<dbReference type="EMBL" id="AGWN01000001">
    <property type="protein sequence ID" value="EPD30524.1"/>
    <property type="molecule type" value="Genomic_DNA"/>
</dbReference>
<dbReference type="FunFam" id="1.10.150.20:FF:000002">
    <property type="entry name" value="DNA polymerase I"/>
    <property type="match status" value="1"/>
</dbReference>
<comment type="catalytic activity">
    <reaction evidence="14 17">
        <text>DNA(n) + a 2'-deoxyribonucleoside 5'-triphosphate = DNA(n+1) + diphosphate</text>
        <dbReference type="Rhea" id="RHEA:22508"/>
        <dbReference type="Rhea" id="RHEA-COMP:17339"/>
        <dbReference type="Rhea" id="RHEA-COMP:17340"/>
        <dbReference type="ChEBI" id="CHEBI:33019"/>
        <dbReference type="ChEBI" id="CHEBI:61560"/>
        <dbReference type="ChEBI" id="CHEBI:173112"/>
        <dbReference type="EC" id="2.7.7.7"/>
    </reaction>
</comment>
<evidence type="ECO:0000259" key="18">
    <source>
        <dbReference type="SMART" id="SM00475"/>
    </source>
</evidence>
<keyword evidence="12 17" id="KW-0238">DNA-binding</keyword>
<keyword evidence="6 17" id="KW-0235">DNA replication</keyword>
<dbReference type="AlphaFoldDB" id="A0A9W5RDL9"/>
<evidence type="ECO:0000256" key="3">
    <source>
        <dbReference type="ARBA" id="ARBA00020311"/>
    </source>
</evidence>
<comment type="similarity">
    <text evidence="1 17">Belongs to the DNA polymerase type-A family.</text>
</comment>
<comment type="function">
    <text evidence="15">In addition to polymerase activity, this DNA polymerase exhibits 3'-5' and 5'-3' exonuclease activity.</text>
</comment>
<dbReference type="SUPFAM" id="SSF53098">
    <property type="entry name" value="Ribonuclease H-like"/>
    <property type="match status" value="1"/>
</dbReference>
<dbReference type="FunFam" id="3.40.50.1010:FF:000001">
    <property type="entry name" value="DNA polymerase I"/>
    <property type="match status" value="1"/>
</dbReference>
<organism evidence="20 21">
    <name type="scientific">Gleimia europaea ACS-120-V-Col10b</name>
    <dbReference type="NCBI Taxonomy" id="883069"/>
    <lineage>
        <taxon>Bacteria</taxon>
        <taxon>Bacillati</taxon>
        <taxon>Actinomycetota</taxon>
        <taxon>Actinomycetes</taxon>
        <taxon>Actinomycetales</taxon>
        <taxon>Actinomycetaceae</taxon>
        <taxon>Gleimia</taxon>
    </lineage>
</organism>
<evidence type="ECO:0000256" key="15">
    <source>
        <dbReference type="ARBA" id="ARBA00053603"/>
    </source>
</evidence>
<dbReference type="Pfam" id="PF01367">
    <property type="entry name" value="5_3_exonuc"/>
    <property type="match status" value="1"/>
</dbReference>
<dbReference type="SMART" id="SM00279">
    <property type="entry name" value="HhH2"/>
    <property type="match status" value="1"/>
</dbReference>
<evidence type="ECO:0000256" key="17">
    <source>
        <dbReference type="RuleBase" id="RU004460"/>
    </source>
</evidence>
<evidence type="ECO:0000256" key="11">
    <source>
        <dbReference type="ARBA" id="ARBA00022932"/>
    </source>
</evidence>
<dbReference type="GO" id="GO:0003887">
    <property type="term" value="F:DNA-directed DNA polymerase activity"/>
    <property type="evidence" value="ECO:0007669"/>
    <property type="project" value="UniProtKB-UniRule"/>
</dbReference>
<dbReference type="Gene3D" id="1.10.150.20">
    <property type="entry name" value="5' to 3' exonuclease, C-terminal subdomain"/>
    <property type="match status" value="2"/>
</dbReference>
<dbReference type="GO" id="GO:0003677">
    <property type="term" value="F:DNA binding"/>
    <property type="evidence" value="ECO:0007669"/>
    <property type="project" value="UniProtKB-UniRule"/>
</dbReference>
<dbReference type="InterPro" id="IPR020045">
    <property type="entry name" value="DNA_polI_H3TH"/>
</dbReference>
<reference evidence="20 21" key="1">
    <citation type="submission" date="2013-05" db="EMBL/GenBank/DDBJ databases">
        <title>The Genome Sequence of Actinomyces europaeus ACS-120-V-COL10B.</title>
        <authorList>
            <consortium name="The Broad Institute Genomics Platform"/>
            <person name="Earl A."/>
            <person name="Ward D."/>
            <person name="Feldgarden M."/>
            <person name="Gevers D."/>
            <person name="Saerens B."/>
            <person name="Vaneechoutte M."/>
            <person name="Walker B."/>
            <person name="Young S."/>
            <person name="Zeng Q."/>
            <person name="Gargeya S."/>
            <person name="Fitzgerald M."/>
            <person name="Haas B."/>
            <person name="Abouelleil A."/>
            <person name="Allen A.W."/>
            <person name="Alvarado L."/>
            <person name="Arachchi H.M."/>
            <person name="Berlin A.M."/>
            <person name="Chapman S.B."/>
            <person name="Gainer-Dewar J."/>
            <person name="Goldberg J."/>
            <person name="Griggs A."/>
            <person name="Gujja S."/>
            <person name="Hansen M."/>
            <person name="Howarth C."/>
            <person name="Imamovic A."/>
            <person name="Ireland A."/>
            <person name="Larimer J."/>
            <person name="McCowan C."/>
            <person name="Murphy C."/>
            <person name="Pearson M."/>
            <person name="Poon T.W."/>
            <person name="Priest M."/>
            <person name="Roberts A."/>
            <person name="Saif S."/>
            <person name="Shea T."/>
            <person name="Sisk P."/>
            <person name="Sykes S."/>
            <person name="Wortman J."/>
            <person name="Nusbaum C."/>
            <person name="Birren B."/>
        </authorList>
    </citation>
    <scope>NUCLEOTIDE SEQUENCE [LARGE SCALE GENOMIC DNA]</scope>
    <source>
        <strain evidence="20 21">ACS-120-V-Col10b</strain>
    </source>
</reference>
<evidence type="ECO:0000256" key="2">
    <source>
        <dbReference type="ARBA" id="ARBA00012417"/>
    </source>
</evidence>
<dbReference type="NCBIfam" id="TIGR00593">
    <property type="entry name" value="pola"/>
    <property type="match status" value="1"/>
</dbReference>
<evidence type="ECO:0000256" key="1">
    <source>
        <dbReference type="ARBA" id="ARBA00007705"/>
    </source>
</evidence>
<dbReference type="GO" id="GO:0008409">
    <property type="term" value="F:5'-3' exonuclease activity"/>
    <property type="evidence" value="ECO:0007669"/>
    <property type="project" value="UniProtKB-UniRule"/>
</dbReference>
<keyword evidence="11 17" id="KW-0239">DNA-directed DNA polymerase</keyword>
<keyword evidence="4 17" id="KW-0808">Transferase</keyword>
<dbReference type="SMART" id="SM00482">
    <property type="entry name" value="POLAc"/>
    <property type="match status" value="1"/>
</dbReference>
<proteinExistence type="inferred from homology"/>
<dbReference type="FunFam" id="1.20.1060.10:FF:000001">
    <property type="entry name" value="DNA polymerase I"/>
    <property type="match status" value="1"/>
</dbReference>
<evidence type="ECO:0000313" key="21">
    <source>
        <dbReference type="Proteomes" id="UP000014387"/>
    </source>
</evidence>
<keyword evidence="7" id="KW-0540">Nuclease</keyword>